<dbReference type="NCBIfam" id="TIGR00377">
    <property type="entry name" value="ant_ant_sig"/>
    <property type="match status" value="1"/>
</dbReference>
<dbReference type="GO" id="GO:0043856">
    <property type="term" value="F:anti-sigma factor antagonist activity"/>
    <property type="evidence" value="ECO:0007669"/>
    <property type="project" value="InterPro"/>
</dbReference>
<name>A0A7W3MTF7_9ACTN</name>
<reference evidence="4 5" key="1">
    <citation type="submission" date="2020-08" db="EMBL/GenBank/DDBJ databases">
        <title>Sequencing the genomes of 1000 actinobacteria strains.</title>
        <authorList>
            <person name="Klenk H.-P."/>
        </authorList>
    </citation>
    <scope>NUCLEOTIDE SEQUENCE [LARGE SCALE GENOMIC DNA]</scope>
    <source>
        <strain evidence="4 5">DSM 45823</strain>
    </source>
</reference>
<evidence type="ECO:0000313" key="5">
    <source>
        <dbReference type="Proteomes" id="UP000539313"/>
    </source>
</evidence>
<protein>
    <recommendedName>
        <fullName evidence="2">Anti-sigma factor antagonist</fullName>
    </recommendedName>
</protein>
<evidence type="ECO:0000256" key="1">
    <source>
        <dbReference type="ARBA" id="ARBA00009013"/>
    </source>
</evidence>
<dbReference type="SUPFAM" id="SSF52091">
    <property type="entry name" value="SpoIIaa-like"/>
    <property type="match status" value="1"/>
</dbReference>
<dbReference type="RefSeq" id="WP_220500011.1">
    <property type="nucleotide sequence ID" value="NZ_JACJII010000001.1"/>
</dbReference>
<sequence length="120" mass="13329">MRTVLSEWAQLDIRTQTERDGWTVVRITGELDLATAPRLEEHVTGLTLTRPTLRLVLDMTELQFCDSTGLGTLVALHRRLDSGGGRLVLVGLHGQPLHLLTRTGLASRLNLRENAEQATH</sequence>
<dbReference type="PROSITE" id="PS50801">
    <property type="entry name" value="STAS"/>
    <property type="match status" value="1"/>
</dbReference>
<comment type="similarity">
    <text evidence="1 2">Belongs to the anti-sigma-factor antagonist family.</text>
</comment>
<dbReference type="InterPro" id="IPR036513">
    <property type="entry name" value="STAS_dom_sf"/>
</dbReference>
<dbReference type="InterPro" id="IPR003658">
    <property type="entry name" value="Anti-sigma_ant"/>
</dbReference>
<dbReference type="CDD" id="cd07043">
    <property type="entry name" value="STAS_anti-anti-sigma_factors"/>
    <property type="match status" value="1"/>
</dbReference>
<evidence type="ECO:0000313" key="4">
    <source>
        <dbReference type="EMBL" id="MBA9001564.1"/>
    </source>
</evidence>
<comment type="caution">
    <text evidence="4">The sequence shown here is derived from an EMBL/GenBank/DDBJ whole genome shotgun (WGS) entry which is preliminary data.</text>
</comment>
<dbReference type="Proteomes" id="UP000539313">
    <property type="component" value="Unassembled WGS sequence"/>
</dbReference>
<dbReference type="EMBL" id="JACJII010000001">
    <property type="protein sequence ID" value="MBA9001564.1"/>
    <property type="molecule type" value="Genomic_DNA"/>
</dbReference>
<organism evidence="4 5">
    <name type="scientific">Thermomonospora cellulosilytica</name>
    <dbReference type="NCBI Taxonomy" id="1411118"/>
    <lineage>
        <taxon>Bacteria</taxon>
        <taxon>Bacillati</taxon>
        <taxon>Actinomycetota</taxon>
        <taxon>Actinomycetes</taxon>
        <taxon>Streptosporangiales</taxon>
        <taxon>Thermomonosporaceae</taxon>
        <taxon>Thermomonospora</taxon>
    </lineage>
</organism>
<feature type="domain" description="STAS" evidence="3">
    <location>
        <begin position="20"/>
        <end position="120"/>
    </location>
</feature>
<dbReference type="Gene3D" id="3.30.750.24">
    <property type="entry name" value="STAS domain"/>
    <property type="match status" value="1"/>
</dbReference>
<evidence type="ECO:0000256" key="2">
    <source>
        <dbReference type="RuleBase" id="RU003749"/>
    </source>
</evidence>
<accession>A0A7W3MTF7</accession>
<dbReference type="PANTHER" id="PTHR33495:SF2">
    <property type="entry name" value="ANTI-SIGMA FACTOR ANTAGONIST TM_1081-RELATED"/>
    <property type="match status" value="1"/>
</dbReference>
<dbReference type="PANTHER" id="PTHR33495">
    <property type="entry name" value="ANTI-SIGMA FACTOR ANTAGONIST TM_1081-RELATED-RELATED"/>
    <property type="match status" value="1"/>
</dbReference>
<dbReference type="Pfam" id="PF01740">
    <property type="entry name" value="STAS"/>
    <property type="match status" value="1"/>
</dbReference>
<proteinExistence type="inferred from homology"/>
<dbReference type="InterPro" id="IPR002645">
    <property type="entry name" value="STAS_dom"/>
</dbReference>
<keyword evidence="5" id="KW-1185">Reference proteome</keyword>
<gene>
    <name evidence="4" type="ORF">HNR21_000446</name>
</gene>
<evidence type="ECO:0000259" key="3">
    <source>
        <dbReference type="PROSITE" id="PS50801"/>
    </source>
</evidence>
<dbReference type="AlphaFoldDB" id="A0A7W3MTF7"/>